<dbReference type="EMBL" id="JAUHHV010000009">
    <property type="protein sequence ID" value="KAK1411784.1"/>
    <property type="molecule type" value="Genomic_DNA"/>
</dbReference>
<reference evidence="1" key="1">
    <citation type="journal article" date="2023" name="bioRxiv">
        <title>Improved chromosome-level genome assembly for marigold (Tagetes erecta).</title>
        <authorList>
            <person name="Jiang F."/>
            <person name="Yuan L."/>
            <person name="Wang S."/>
            <person name="Wang H."/>
            <person name="Xu D."/>
            <person name="Wang A."/>
            <person name="Fan W."/>
        </authorList>
    </citation>
    <scope>NUCLEOTIDE SEQUENCE</scope>
    <source>
        <strain evidence="1">WSJ</strain>
        <tissue evidence="1">Leaf</tissue>
    </source>
</reference>
<proteinExistence type="predicted"/>
<keyword evidence="2" id="KW-1185">Reference proteome</keyword>
<dbReference type="AlphaFoldDB" id="A0AAD8NJC4"/>
<protein>
    <submittedName>
        <fullName evidence="1">Uncharacterized protein</fullName>
    </submittedName>
</protein>
<gene>
    <name evidence="1" type="ORF">QVD17_32521</name>
</gene>
<sequence length="67" mass="8016">MYNKLKKNKFFFIITYLFMCLKLNSSRTISHLLVLDYEMDVNTEDLIDRLQLQSEFAGAIEMNLNYN</sequence>
<organism evidence="1 2">
    <name type="scientific">Tagetes erecta</name>
    <name type="common">African marigold</name>
    <dbReference type="NCBI Taxonomy" id="13708"/>
    <lineage>
        <taxon>Eukaryota</taxon>
        <taxon>Viridiplantae</taxon>
        <taxon>Streptophyta</taxon>
        <taxon>Embryophyta</taxon>
        <taxon>Tracheophyta</taxon>
        <taxon>Spermatophyta</taxon>
        <taxon>Magnoliopsida</taxon>
        <taxon>eudicotyledons</taxon>
        <taxon>Gunneridae</taxon>
        <taxon>Pentapetalae</taxon>
        <taxon>asterids</taxon>
        <taxon>campanulids</taxon>
        <taxon>Asterales</taxon>
        <taxon>Asteraceae</taxon>
        <taxon>Asteroideae</taxon>
        <taxon>Heliantheae alliance</taxon>
        <taxon>Tageteae</taxon>
        <taxon>Tagetes</taxon>
    </lineage>
</organism>
<dbReference type="Proteomes" id="UP001229421">
    <property type="component" value="Unassembled WGS sequence"/>
</dbReference>
<evidence type="ECO:0000313" key="2">
    <source>
        <dbReference type="Proteomes" id="UP001229421"/>
    </source>
</evidence>
<name>A0AAD8NJC4_TARER</name>
<evidence type="ECO:0000313" key="1">
    <source>
        <dbReference type="EMBL" id="KAK1411784.1"/>
    </source>
</evidence>
<accession>A0AAD8NJC4</accession>
<comment type="caution">
    <text evidence="1">The sequence shown here is derived from an EMBL/GenBank/DDBJ whole genome shotgun (WGS) entry which is preliminary data.</text>
</comment>